<feature type="region of interest" description="Disordered" evidence="1">
    <location>
        <begin position="1"/>
        <end position="33"/>
    </location>
</feature>
<feature type="non-terminal residue" evidence="2">
    <location>
        <position position="33"/>
    </location>
</feature>
<sequence length="33" mass="3991">WRKSPILRTKRHSRSELLWRSSPKNGREAPGFR</sequence>
<organism evidence="2">
    <name type="scientific">uncultured Leptolyngbya sp</name>
    <dbReference type="NCBI Taxonomy" id="332963"/>
    <lineage>
        <taxon>Bacteria</taxon>
        <taxon>Bacillati</taxon>
        <taxon>Cyanobacteriota</taxon>
        <taxon>Cyanophyceae</taxon>
        <taxon>Leptolyngbyales</taxon>
        <taxon>Leptolyngbyaceae</taxon>
        <taxon>Leptolyngbya group</taxon>
        <taxon>Leptolyngbya</taxon>
        <taxon>environmental samples</taxon>
    </lineage>
</organism>
<evidence type="ECO:0000313" key="2">
    <source>
        <dbReference type="EMBL" id="CAA9369574.1"/>
    </source>
</evidence>
<proteinExistence type="predicted"/>
<feature type="compositionally biased region" description="Basic residues" evidence="1">
    <location>
        <begin position="1"/>
        <end position="13"/>
    </location>
</feature>
<protein>
    <submittedName>
        <fullName evidence="2">Uncharacterized protein</fullName>
    </submittedName>
</protein>
<dbReference type="AlphaFoldDB" id="A0A6J4MUZ1"/>
<accession>A0A6J4MUZ1</accession>
<dbReference type="EMBL" id="CADCTY010001408">
    <property type="protein sequence ID" value="CAA9369574.1"/>
    <property type="molecule type" value="Genomic_DNA"/>
</dbReference>
<reference evidence="2" key="1">
    <citation type="submission" date="2020-02" db="EMBL/GenBank/DDBJ databases">
        <authorList>
            <person name="Meier V. D."/>
        </authorList>
    </citation>
    <scope>NUCLEOTIDE SEQUENCE</scope>
    <source>
        <strain evidence="2">AVDCRST_MAG94</strain>
    </source>
</reference>
<gene>
    <name evidence="2" type="ORF">AVDCRST_MAG94-4042</name>
</gene>
<feature type="non-terminal residue" evidence="2">
    <location>
        <position position="1"/>
    </location>
</feature>
<name>A0A6J4MUZ1_9CYAN</name>
<evidence type="ECO:0000256" key="1">
    <source>
        <dbReference type="SAM" id="MobiDB-lite"/>
    </source>
</evidence>